<dbReference type="Proteomes" id="UP000244940">
    <property type="component" value="Unassembled WGS sequence"/>
</dbReference>
<dbReference type="GeneID" id="94365004"/>
<dbReference type="Pfam" id="PF13409">
    <property type="entry name" value="GST_N_2"/>
    <property type="match status" value="1"/>
</dbReference>
<dbReference type="Gene3D" id="1.20.1050.10">
    <property type="match status" value="1"/>
</dbReference>
<accession>A0A2U2CAL0</accession>
<dbReference type="AlphaFoldDB" id="A0A2U2CAL0"/>
<dbReference type="SUPFAM" id="SSF52833">
    <property type="entry name" value="Thioredoxin-like"/>
    <property type="match status" value="1"/>
</dbReference>
<evidence type="ECO:0000259" key="1">
    <source>
        <dbReference type="PROSITE" id="PS50404"/>
    </source>
</evidence>
<evidence type="ECO:0000313" key="2">
    <source>
        <dbReference type="EMBL" id="PWE28926.1"/>
    </source>
</evidence>
<dbReference type="Gene3D" id="3.40.30.10">
    <property type="entry name" value="Glutaredoxin"/>
    <property type="match status" value="1"/>
</dbReference>
<keyword evidence="2" id="KW-0808">Transferase</keyword>
<evidence type="ECO:0000313" key="3">
    <source>
        <dbReference type="Proteomes" id="UP000244940"/>
    </source>
</evidence>
<protein>
    <submittedName>
        <fullName evidence="2">Glutathione S-transferase</fullName>
    </submittedName>
</protein>
<name>A0A2U2CAL0_9RHOB</name>
<dbReference type="Pfam" id="PF13410">
    <property type="entry name" value="GST_C_2"/>
    <property type="match status" value="1"/>
</dbReference>
<reference evidence="2 3" key="1">
    <citation type="submission" date="2018-05" db="EMBL/GenBank/DDBJ databases">
        <title>Pararhodobacter marina sp. nov., isolated from deep-sea water of the Indian Ocean.</title>
        <authorList>
            <person name="Lai Q.Sr."/>
            <person name="Liu X."/>
            <person name="Shao Z."/>
        </authorList>
    </citation>
    <scope>NUCLEOTIDE SEQUENCE [LARGE SCALE GENOMIC DNA]</scope>
    <source>
        <strain evidence="2 3">CIC4N-9</strain>
    </source>
</reference>
<dbReference type="InterPro" id="IPR036249">
    <property type="entry name" value="Thioredoxin-like_sf"/>
</dbReference>
<dbReference type="SUPFAM" id="SSF47616">
    <property type="entry name" value="GST C-terminal domain-like"/>
    <property type="match status" value="1"/>
</dbReference>
<dbReference type="OrthoDB" id="9795329at2"/>
<dbReference type="PROSITE" id="PS50404">
    <property type="entry name" value="GST_NTER"/>
    <property type="match status" value="1"/>
</dbReference>
<sequence length="201" mass="21982">MKIFFSPASPYVRKTLASAHLLGLFDTIELLPSAASPVARDMTIAPTNPLGKVPTAYLDDGTALIDSRTICEYLHEQAPEKGLFPAGKARWEALRLHAIADGLLDAALLARYEVAMRPENLRWNDWLAGQMGKIDAAVAALEASVDQLQGREDIGSITAGCALGYLDFRFPDHDWRSAAPNLAQWWEAFAQTPPMAQTVPH</sequence>
<dbReference type="RefSeq" id="WP_109532975.1">
    <property type="nucleotide sequence ID" value="NZ_CAXPUO010000055.1"/>
</dbReference>
<keyword evidence="3" id="KW-1185">Reference proteome</keyword>
<gene>
    <name evidence="2" type="ORF">C4N9_08880</name>
</gene>
<comment type="caution">
    <text evidence="2">The sequence shown here is derived from an EMBL/GenBank/DDBJ whole genome shotgun (WGS) entry which is preliminary data.</text>
</comment>
<proteinExistence type="predicted"/>
<organism evidence="2 3">
    <name type="scientific">Pararhodobacter marinus</name>
    <dbReference type="NCBI Taxonomy" id="2184063"/>
    <lineage>
        <taxon>Bacteria</taxon>
        <taxon>Pseudomonadati</taxon>
        <taxon>Pseudomonadota</taxon>
        <taxon>Alphaproteobacteria</taxon>
        <taxon>Rhodobacterales</taxon>
        <taxon>Paracoccaceae</taxon>
        <taxon>Pararhodobacter</taxon>
    </lineage>
</organism>
<dbReference type="InterPro" id="IPR004045">
    <property type="entry name" value="Glutathione_S-Trfase_N"/>
</dbReference>
<dbReference type="CDD" id="cd03205">
    <property type="entry name" value="GST_C_6"/>
    <property type="match status" value="1"/>
</dbReference>
<dbReference type="GO" id="GO:0016740">
    <property type="term" value="F:transferase activity"/>
    <property type="evidence" value="ECO:0007669"/>
    <property type="project" value="UniProtKB-KW"/>
</dbReference>
<dbReference type="EMBL" id="QEYD01000005">
    <property type="protein sequence ID" value="PWE28926.1"/>
    <property type="molecule type" value="Genomic_DNA"/>
</dbReference>
<dbReference type="InterPro" id="IPR036282">
    <property type="entry name" value="Glutathione-S-Trfase_C_sf"/>
</dbReference>
<feature type="domain" description="GST N-terminal" evidence="1">
    <location>
        <begin position="1"/>
        <end position="82"/>
    </location>
</feature>